<accession>A0A9Q8Q6X9</accession>
<evidence type="ECO:0000313" key="3">
    <source>
        <dbReference type="Proteomes" id="UP000829364"/>
    </source>
</evidence>
<keyword evidence="3" id="KW-1185">Reference proteome</keyword>
<dbReference type="OrthoDB" id="3648773at2759"/>
<gene>
    <name evidence="2" type="ORF">JDV02_000226</name>
</gene>
<feature type="compositionally biased region" description="Polar residues" evidence="1">
    <location>
        <begin position="175"/>
        <end position="189"/>
    </location>
</feature>
<name>A0A9Q8Q6X9_9HYPO</name>
<dbReference type="Proteomes" id="UP000829364">
    <property type="component" value="Chromosome 1"/>
</dbReference>
<feature type="region of interest" description="Disordered" evidence="1">
    <location>
        <begin position="218"/>
        <end position="249"/>
    </location>
</feature>
<dbReference type="AlphaFoldDB" id="A0A9Q8Q6X9"/>
<evidence type="ECO:0000256" key="1">
    <source>
        <dbReference type="SAM" id="MobiDB-lite"/>
    </source>
</evidence>
<feature type="region of interest" description="Disordered" evidence="1">
    <location>
        <begin position="31"/>
        <end position="66"/>
    </location>
</feature>
<dbReference type="EMBL" id="CP086354">
    <property type="protein sequence ID" value="UNI13483.1"/>
    <property type="molecule type" value="Genomic_DNA"/>
</dbReference>
<protein>
    <submittedName>
        <fullName evidence="2">Uncharacterized protein</fullName>
    </submittedName>
</protein>
<dbReference type="KEGG" id="ptkz:JDV02_000226"/>
<reference evidence="2" key="1">
    <citation type="submission" date="2021-11" db="EMBL/GenBank/DDBJ databases">
        <title>Purpureocillium_takamizusanense_genome.</title>
        <authorList>
            <person name="Nguyen N.-H."/>
        </authorList>
    </citation>
    <scope>NUCLEOTIDE SEQUENCE</scope>
    <source>
        <strain evidence="2">PT3</strain>
    </source>
</reference>
<dbReference type="GeneID" id="72062192"/>
<sequence>MEAVLGQDSGGILPALSPFLSESAHVLSLQHPTANVPAKEASSDSPALSPRSREAPGEGIAADAGLQGLGSRVDSASVRATSTRVASPPCSVAKSWLGKTKACLVSRLRNRLHVHGAGYSAADTEAGGADRTVPSTATGNRLWPRHIGKSKTWFKDEGSMSRAPRKLFGRPPWRQKTSAGSLTTVSSSVGDVLRGPTPPATPLSTYTAKRGSRMVNSQFPGGEAVRVSTPPLDENTADGRPRGFFTCTTPPAEYSRILTARVFPPPTEGARGRRSDPFQRGERRTSGSTQRYHTREWWEPIPGRPNRRAQHLPVLPTAFEFDIPEHLPSSPMCPANERHAGGGTGLCVYHGRRRKRTGSMLRDGAASHNSSPWLEEWTLGYSSSRFEE</sequence>
<dbReference type="RefSeq" id="XP_047836964.1">
    <property type="nucleotide sequence ID" value="XM_047981006.1"/>
</dbReference>
<proteinExistence type="predicted"/>
<feature type="region of interest" description="Disordered" evidence="1">
    <location>
        <begin position="263"/>
        <end position="292"/>
    </location>
</feature>
<feature type="compositionally biased region" description="Basic and acidic residues" evidence="1">
    <location>
        <begin position="270"/>
        <end position="285"/>
    </location>
</feature>
<feature type="region of interest" description="Disordered" evidence="1">
    <location>
        <begin position="162"/>
        <end position="206"/>
    </location>
</feature>
<evidence type="ECO:0000313" key="2">
    <source>
        <dbReference type="EMBL" id="UNI13483.1"/>
    </source>
</evidence>
<organism evidence="2 3">
    <name type="scientific">Purpureocillium takamizusanense</name>
    <dbReference type="NCBI Taxonomy" id="2060973"/>
    <lineage>
        <taxon>Eukaryota</taxon>
        <taxon>Fungi</taxon>
        <taxon>Dikarya</taxon>
        <taxon>Ascomycota</taxon>
        <taxon>Pezizomycotina</taxon>
        <taxon>Sordariomycetes</taxon>
        <taxon>Hypocreomycetidae</taxon>
        <taxon>Hypocreales</taxon>
        <taxon>Ophiocordycipitaceae</taxon>
        <taxon>Purpureocillium</taxon>
    </lineage>
</organism>
<feature type="region of interest" description="Disordered" evidence="1">
    <location>
        <begin position="122"/>
        <end position="142"/>
    </location>
</feature>